<accession>A0ABM7WNS3</accession>
<protein>
    <recommendedName>
        <fullName evidence="1">DUF4440 domain-containing protein</fullName>
    </recommendedName>
</protein>
<evidence type="ECO:0000259" key="1">
    <source>
        <dbReference type="Pfam" id="PF14534"/>
    </source>
</evidence>
<evidence type="ECO:0000313" key="2">
    <source>
        <dbReference type="EMBL" id="BDG01114.1"/>
    </source>
</evidence>
<dbReference type="Proteomes" id="UP001162891">
    <property type="component" value="Chromosome"/>
</dbReference>
<keyword evidence="3" id="KW-1185">Reference proteome</keyword>
<dbReference type="EMBL" id="AP025591">
    <property type="protein sequence ID" value="BDG01114.1"/>
    <property type="molecule type" value="Genomic_DNA"/>
</dbReference>
<dbReference type="RefSeq" id="WP_248357499.1">
    <property type="nucleotide sequence ID" value="NZ_AP025591.1"/>
</dbReference>
<gene>
    <name evidence="2" type="ORF">AMOR_01100</name>
</gene>
<dbReference type="InterPro" id="IPR032710">
    <property type="entry name" value="NTF2-like_dom_sf"/>
</dbReference>
<evidence type="ECO:0000313" key="3">
    <source>
        <dbReference type="Proteomes" id="UP001162891"/>
    </source>
</evidence>
<reference evidence="3" key="1">
    <citation type="journal article" date="2022" name="Int. J. Syst. Evol. Microbiol.">
        <title>Anaeromyxobacter oryzae sp. nov., Anaeromyxobacter diazotrophicus sp. nov. and Anaeromyxobacter paludicola sp. nov., isolated from paddy soils.</title>
        <authorList>
            <person name="Itoh H."/>
            <person name="Xu Z."/>
            <person name="Mise K."/>
            <person name="Masuda Y."/>
            <person name="Ushijima N."/>
            <person name="Hayakawa C."/>
            <person name="Shiratori Y."/>
            <person name="Senoo K."/>
        </authorList>
    </citation>
    <scope>NUCLEOTIDE SEQUENCE [LARGE SCALE GENOMIC DNA]</scope>
    <source>
        <strain evidence="3">Red232</strain>
    </source>
</reference>
<feature type="domain" description="DUF4440" evidence="1">
    <location>
        <begin position="38"/>
        <end position="125"/>
    </location>
</feature>
<organism evidence="2 3">
    <name type="scientific">Anaeromyxobacter oryzae</name>
    <dbReference type="NCBI Taxonomy" id="2918170"/>
    <lineage>
        <taxon>Bacteria</taxon>
        <taxon>Pseudomonadati</taxon>
        <taxon>Myxococcota</taxon>
        <taxon>Myxococcia</taxon>
        <taxon>Myxococcales</taxon>
        <taxon>Cystobacterineae</taxon>
        <taxon>Anaeromyxobacteraceae</taxon>
        <taxon>Anaeromyxobacter</taxon>
    </lineage>
</organism>
<dbReference type="Gene3D" id="3.10.450.50">
    <property type="match status" value="1"/>
</dbReference>
<sequence>MKDDGTSEPDLATEPRLLGVLEELRAREPIFHRPELGTTRAELEAQTGADFWEVGASGRRYGRAFVLATVEDRWSCPHDDPWETSEFHCRELGESTYALTYTLRQRERVTRRLTIWRKVDGAWKILFHQGTVVAG</sequence>
<dbReference type="SUPFAM" id="SSF54427">
    <property type="entry name" value="NTF2-like"/>
    <property type="match status" value="1"/>
</dbReference>
<dbReference type="InterPro" id="IPR027843">
    <property type="entry name" value="DUF4440"/>
</dbReference>
<dbReference type="Pfam" id="PF14534">
    <property type="entry name" value="DUF4440"/>
    <property type="match status" value="1"/>
</dbReference>
<proteinExistence type="predicted"/>
<name>A0ABM7WNS3_9BACT</name>